<evidence type="ECO:0000313" key="5">
    <source>
        <dbReference type="EMBL" id="KAK1923116.1"/>
    </source>
</evidence>
<dbReference type="CDD" id="cd06661">
    <property type="entry name" value="GGCT_like"/>
    <property type="match status" value="1"/>
</dbReference>
<dbReference type="Gene3D" id="3.40.640.10">
    <property type="entry name" value="Type I PLP-dependent aspartate aminotransferase-like (Major domain)"/>
    <property type="match status" value="1"/>
</dbReference>
<dbReference type="InterPro" id="IPR000192">
    <property type="entry name" value="Aminotrans_V_dom"/>
</dbReference>
<dbReference type="AlphaFoldDB" id="A0AAD9CW02"/>
<reference evidence="5" key="1">
    <citation type="submission" date="2023-02" db="EMBL/GenBank/DDBJ databases">
        <title>Identification and recombinant expression of a fungal hydrolase from Papiliotrema laurentii that hydrolyzes apple cutin and clears colloidal polyester polyurethane.</title>
        <authorList>
            <consortium name="DOE Joint Genome Institute"/>
            <person name="Roman V.A."/>
            <person name="Bojanowski C."/>
            <person name="Crable B.R."/>
            <person name="Wagner D.N."/>
            <person name="Hung C.S."/>
            <person name="Nadeau L.J."/>
            <person name="Schratz L."/>
            <person name="Haridas S."/>
            <person name="Pangilinan J."/>
            <person name="Lipzen A."/>
            <person name="Na H."/>
            <person name="Yan M."/>
            <person name="Ng V."/>
            <person name="Grigoriev I.V."/>
            <person name="Spatafora J.W."/>
            <person name="Barlow D."/>
            <person name="Biffinger J."/>
            <person name="Kelley-Loughnane N."/>
            <person name="Varaljay V.A."/>
            <person name="Crookes-Goodson W.J."/>
        </authorList>
    </citation>
    <scope>NUCLEOTIDE SEQUENCE</scope>
    <source>
        <strain evidence="5">5307AH</strain>
    </source>
</reference>
<keyword evidence="6" id="KW-1185">Reference proteome</keyword>
<accession>A0AAD9CW02</accession>
<dbReference type="EMBL" id="JAODAN010000007">
    <property type="protein sequence ID" value="KAK1923116.1"/>
    <property type="molecule type" value="Genomic_DNA"/>
</dbReference>
<dbReference type="GO" id="GO:0016740">
    <property type="term" value="F:transferase activity"/>
    <property type="evidence" value="ECO:0007669"/>
    <property type="project" value="UniProtKB-KW"/>
</dbReference>
<feature type="domain" description="Aminotransferase class V" evidence="3">
    <location>
        <begin position="303"/>
        <end position="614"/>
    </location>
</feature>
<dbReference type="Pfam" id="PF06094">
    <property type="entry name" value="GGACT"/>
    <property type="match status" value="1"/>
</dbReference>
<proteinExistence type="predicted"/>
<dbReference type="InterPro" id="IPR015424">
    <property type="entry name" value="PyrdxlP-dep_Trfase"/>
</dbReference>
<dbReference type="Gene3D" id="3.10.490.10">
    <property type="entry name" value="Gamma-glutamyl cyclotransferase-like"/>
    <property type="match status" value="1"/>
</dbReference>
<dbReference type="InterPro" id="IPR015422">
    <property type="entry name" value="PyrdxlP-dep_Trfase_small"/>
</dbReference>
<organism evidence="5 6">
    <name type="scientific">Papiliotrema laurentii</name>
    <name type="common">Cryptococcus laurentii</name>
    <dbReference type="NCBI Taxonomy" id="5418"/>
    <lineage>
        <taxon>Eukaryota</taxon>
        <taxon>Fungi</taxon>
        <taxon>Dikarya</taxon>
        <taxon>Basidiomycota</taxon>
        <taxon>Agaricomycotina</taxon>
        <taxon>Tremellomycetes</taxon>
        <taxon>Tremellales</taxon>
        <taxon>Rhynchogastremaceae</taxon>
        <taxon>Papiliotrema</taxon>
    </lineage>
</organism>
<evidence type="ECO:0000259" key="3">
    <source>
        <dbReference type="Pfam" id="PF00266"/>
    </source>
</evidence>
<dbReference type="InterPro" id="IPR036568">
    <property type="entry name" value="GGCT-like_sf"/>
</dbReference>
<keyword evidence="1" id="KW-0663">Pyridoxal phosphate</keyword>
<dbReference type="Proteomes" id="UP001182556">
    <property type="component" value="Unassembled WGS sequence"/>
</dbReference>
<dbReference type="InterPro" id="IPR009288">
    <property type="entry name" value="AIG2-like_dom"/>
</dbReference>
<feature type="region of interest" description="Disordered" evidence="2">
    <location>
        <begin position="1"/>
        <end position="31"/>
    </location>
</feature>
<dbReference type="PANTHER" id="PTHR43092">
    <property type="entry name" value="L-CYSTEINE DESULFHYDRASE"/>
    <property type="match status" value="1"/>
</dbReference>
<evidence type="ECO:0000313" key="6">
    <source>
        <dbReference type="Proteomes" id="UP001182556"/>
    </source>
</evidence>
<gene>
    <name evidence="5" type="ORF">DB88DRAFT_547135</name>
</gene>
<dbReference type="PANTHER" id="PTHR43092:SF2">
    <property type="entry name" value="HERCYNYLCYSTEINE SULFOXIDE LYASE"/>
    <property type="match status" value="1"/>
</dbReference>
<dbReference type="InterPro" id="IPR013024">
    <property type="entry name" value="GGCT-like"/>
</dbReference>
<dbReference type="Pfam" id="PF00266">
    <property type="entry name" value="Aminotran_5"/>
    <property type="match status" value="1"/>
</dbReference>
<protein>
    <submittedName>
        <fullName evidence="5">Pyridoxal phosphate-dependent transferase</fullName>
    </submittedName>
</protein>
<dbReference type="SUPFAM" id="SSF53383">
    <property type="entry name" value="PLP-dependent transferases"/>
    <property type="match status" value="1"/>
</dbReference>
<dbReference type="InterPro" id="IPR015421">
    <property type="entry name" value="PyrdxlP-dep_Trfase_major"/>
</dbReference>
<name>A0AAD9CW02_PAPLA</name>
<dbReference type="SUPFAM" id="SSF110857">
    <property type="entry name" value="Gamma-glutamyl cyclotransferase-like"/>
    <property type="match status" value="1"/>
</dbReference>
<evidence type="ECO:0000259" key="4">
    <source>
        <dbReference type="Pfam" id="PF06094"/>
    </source>
</evidence>
<feature type="domain" description="Gamma-glutamylcyclotransferase AIG2-like" evidence="4">
    <location>
        <begin position="36"/>
        <end position="143"/>
    </location>
</feature>
<keyword evidence="5" id="KW-0808">Transferase</keyword>
<comment type="caution">
    <text evidence="5">The sequence shown here is derived from an EMBL/GenBank/DDBJ whole genome shotgun (WGS) entry which is preliminary data.</text>
</comment>
<dbReference type="Gene3D" id="3.90.1150.10">
    <property type="entry name" value="Aspartate Aminotransferase, domain 1"/>
    <property type="match status" value="1"/>
</dbReference>
<evidence type="ECO:0000256" key="2">
    <source>
        <dbReference type="SAM" id="MobiDB-lite"/>
    </source>
</evidence>
<evidence type="ECO:0000256" key="1">
    <source>
        <dbReference type="ARBA" id="ARBA00022898"/>
    </source>
</evidence>
<sequence length="726" mass="81665">MTDSSLATAPEKADTPGAKNGGDHPNESPQEQTHDFFFYGTLLVPAILIRVLGHDCSHLTFQDALLPNYTRHCIKGEDYPAVINRDQTAELVPRETVLLPEDFFTRGTVVRGLSYADVNALDIFEGTQYSRVKLEVQTLSPPEDQHHLPKALLEPESRETMNQHEAVQAAKHLASGTDGGKDKKIGTATVWVYVWSESLDLLEPNIWKFADFLKEKAHVWTGLETTEFDEVERRRALDSMPGYKQGPATCPDETWMDGDESKILGKTMEGFPEFGHAMRKFWKFDKDYVNLNHGSYGSPPVPVLEAMQKLSDEIEAYPDLFMRRSWLPRLDKVRSLVAEIIGAQTDEVVMVPNATHGVNNVVTQIAWQDGDVIVVYASTYGAVSQTMKHLCDRNPGLNLEIIEISFPCSHESIIKKTEEVLAKYNETATPSYTGESKPTGRNAHQRVRMVVVDSIASMPGVIYPWEAIVDLCKKYGVLSMVDAAHSIGQHKVNVAKVNCDFFVSNCHKWLMSHRGGALLYVPLKNQHLIRSTFPTSAGYESTRYPSEGGREWSFTKQYQWTGTMDWRSLLTIADAIEFRKSIGGEERIMQYNHSLAVQGGRKLRKLFGTSILENANLGQGELTAAMVNVALPDSGPSKDLDERFKQYKYFEDKMFDAKVFAAVYWHDGKWVARFSAQVWNELSDFEYVGNVLLEICEGIKRGEHMQVEVAPTETLHDAKDLPVSDL</sequence>